<dbReference type="InterPro" id="IPR046022">
    <property type="entry name" value="DUF5979"/>
</dbReference>
<sequence length="717" mass="76426">MNTRQLRGRPLPIVMLATLASVLALILAFISVPTASAETGSDRTADYVTSVNFTRSSGKRASEPLRSDEALTLSIDFSAKEFQDDPDKAVQPGDYLVFELPGWLHTVSKAVNLTDASGDVVLECENADDDHAVRCVFTDFVTKNSQDVGGHYDMLVYGVANEEITPWSFDIGPATVSVTSILDEDVIGDGVLPPVKNPNQPEVIQENNSKTGNFVGVASWTENLGIIRWSIVVNGTGGALKIIDEMEGPQTPFERSNTYDFERKEGTDIRVRTRADEDASGGTWEYVAHGGNATPLPADDWTIDWDDSKATIGIPATEKGKVYQINIYTQFPMDAFPNGSRVSNTARIDGVDFDSTITAKAMVGGYAYGRPGYGKIALTKNVVSGVGTVPAGFKGPLAGDRYSVNLHWVDPDGTVHDEIVKVTEGQADLDSLPEFLKGTEVTVTEQAPADTENYTWAAPVFEKEGGDSRVTISDDKQQAVMVVGDNRVSSLAIRNTYAPKTASFSVTKQVEGLDEADVRDMVFEFTYTCGETTGMLDVRAGETVQSPEFPVGTVCTVVEDRGSAEFDGYSLTVSPESSTVVVAVDDSDDLKVTNTYDGPPPVVDGSGWASSAGIPWLIPLVGSAALASVALLPLLSSGGSVATQGSSNTGPAATPTVPGAPAPGTHVEQSPNNQTEQPKEERRGGLLAETGANVLLLVLVAFFLMGLGLVMVRRRRS</sequence>
<evidence type="ECO:0000256" key="5">
    <source>
        <dbReference type="ARBA" id="ARBA00023088"/>
    </source>
</evidence>
<comment type="caution">
    <text evidence="11">The sequence shown here is derived from an EMBL/GenBank/DDBJ whole genome shotgun (WGS) entry which is preliminary data.</text>
</comment>
<dbReference type="InterPro" id="IPR011252">
    <property type="entry name" value="Fibrogen-bd_dom1"/>
</dbReference>
<feature type="domain" description="SDR-like Ig" evidence="9">
    <location>
        <begin position="81"/>
        <end position="146"/>
    </location>
</feature>
<protein>
    <submittedName>
        <fullName evidence="11">DUF5979 domain-containing protein</fullName>
    </submittedName>
</protein>
<keyword evidence="7" id="KW-1133">Transmembrane helix</keyword>
<reference evidence="11" key="1">
    <citation type="submission" date="2022-11" db="EMBL/GenBank/DDBJ databases">
        <title>Corynebacterium sp. isolated from Penguins.</title>
        <authorList>
            <person name="Sedlar K."/>
            <person name="Svec P."/>
        </authorList>
    </citation>
    <scope>NUCLEOTIDE SEQUENCE</scope>
    <source>
        <strain evidence="11">P5875</strain>
    </source>
</reference>
<dbReference type="EMBL" id="JAPMKX010000004">
    <property type="protein sequence ID" value="MCX7538747.1"/>
    <property type="molecule type" value="Genomic_DNA"/>
</dbReference>
<dbReference type="Pfam" id="PF19407">
    <property type="entry name" value="DUF5979"/>
    <property type="match status" value="2"/>
</dbReference>
<dbReference type="AlphaFoldDB" id="A0A9Q4GLA6"/>
<evidence type="ECO:0000256" key="1">
    <source>
        <dbReference type="ARBA" id="ARBA00004168"/>
    </source>
</evidence>
<evidence type="ECO:0000259" key="10">
    <source>
        <dbReference type="Pfam" id="PF19407"/>
    </source>
</evidence>
<keyword evidence="7" id="KW-0812">Transmembrane</keyword>
<keyword evidence="2" id="KW-0134">Cell wall</keyword>
<evidence type="ECO:0000259" key="9">
    <source>
        <dbReference type="Pfam" id="PF17961"/>
    </source>
</evidence>
<organism evidence="11 12">
    <name type="scientific">Corynebacterium antarcticum</name>
    <dbReference type="NCBI Taxonomy" id="2800405"/>
    <lineage>
        <taxon>Bacteria</taxon>
        <taxon>Bacillati</taxon>
        <taxon>Actinomycetota</taxon>
        <taxon>Actinomycetes</taxon>
        <taxon>Mycobacteriales</taxon>
        <taxon>Corynebacteriaceae</taxon>
        <taxon>Corynebacterium</taxon>
    </lineage>
</organism>
<feature type="compositionally biased region" description="Low complexity" evidence="6">
    <location>
        <begin position="649"/>
        <end position="665"/>
    </location>
</feature>
<feature type="signal peptide" evidence="8">
    <location>
        <begin position="1"/>
        <end position="37"/>
    </location>
</feature>
<evidence type="ECO:0000256" key="8">
    <source>
        <dbReference type="SAM" id="SignalP"/>
    </source>
</evidence>
<dbReference type="RefSeq" id="WP_267169612.1">
    <property type="nucleotide sequence ID" value="NZ_JAPMKX010000004.1"/>
</dbReference>
<dbReference type="Pfam" id="PF17961">
    <property type="entry name" value="Big_8"/>
    <property type="match status" value="1"/>
</dbReference>
<dbReference type="GO" id="GO:0007155">
    <property type="term" value="P:cell adhesion"/>
    <property type="evidence" value="ECO:0007669"/>
    <property type="project" value="InterPro"/>
</dbReference>
<accession>A0A9Q4GLA6</accession>
<evidence type="ECO:0000256" key="4">
    <source>
        <dbReference type="ARBA" id="ARBA00022729"/>
    </source>
</evidence>
<proteinExistence type="predicted"/>
<keyword evidence="4 8" id="KW-0732">Signal</keyword>
<evidence type="ECO:0000256" key="7">
    <source>
        <dbReference type="SAM" id="Phobius"/>
    </source>
</evidence>
<evidence type="ECO:0000313" key="11">
    <source>
        <dbReference type="EMBL" id="MCX7538747.1"/>
    </source>
</evidence>
<feature type="region of interest" description="Disordered" evidence="6">
    <location>
        <begin position="640"/>
        <end position="683"/>
    </location>
</feature>
<evidence type="ECO:0000256" key="6">
    <source>
        <dbReference type="SAM" id="MobiDB-lite"/>
    </source>
</evidence>
<comment type="subcellular location">
    <subcellularLocation>
        <location evidence="1">Secreted</location>
        <location evidence="1">Cell wall</location>
        <topology evidence="1">Peptidoglycan-anchor</topology>
    </subcellularLocation>
</comment>
<evidence type="ECO:0000256" key="3">
    <source>
        <dbReference type="ARBA" id="ARBA00022525"/>
    </source>
</evidence>
<feature type="domain" description="DUF5979" evidence="10">
    <location>
        <begin position="504"/>
        <end position="597"/>
    </location>
</feature>
<feature type="domain" description="DUF5979" evidence="10">
    <location>
        <begin position="378"/>
        <end position="483"/>
    </location>
</feature>
<dbReference type="InterPro" id="IPR041171">
    <property type="entry name" value="SDR_Ig"/>
</dbReference>
<dbReference type="Gene3D" id="2.60.40.1280">
    <property type="match status" value="1"/>
</dbReference>
<feature type="transmembrane region" description="Helical" evidence="7">
    <location>
        <begin position="692"/>
        <end position="712"/>
    </location>
</feature>
<dbReference type="InterPro" id="IPR008966">
    <property type="entry name" value="Adhesion_dom_sf"/>
</dbReference>
<name>A0A9Q4GLA6_9CORY</name>
<keyword evidence="5" id="KW-0572">Peptidoglycan-anchor</keyword>
<keyword evidence="3" id="KW-0964">Secreted</keyword>
<dbReference type="SUPFAM" id="SSF49401">
    <property type="entry name" value="Bacterial adhesins"/>
    <property type="match status" value="1"/>
</dbReference>
<evidence type="ECO:0000256" key="2">
    <source>
        <dbReference type="ARBA" id="ARBA00022512"/>
    </source>
</evidence>
<feature type="chain" id="PRO_5040213344" evidence="8">
    <location>
        <begin position="38"/>
        <end position="717"/>
    </location>
</feature>
<gene>
    <name evidence="11" type="ORF">OS123_09405</name>
</gene>
<evidence type="ECO:0000313" key="12">
    <source>
        <dbReference type="Proteomes" id="UP001070238"/>
    </source>
</evidence>
<dbReference type="Proteomes" id="UP001070238">
    <property type="component" value="Unassembled WGS sequence"/>
</dbReference>
<keyword evidence="7" id="KW-0472">Membrane</keyword>
<feature type="compositionally biased region" description="Polar residues" evidence="6">
    <location>
        <begin position="667"/>
        <end position="676"/>
    </location>
</feature>